<sequence>MMTLLQSALTGWTDYTQHGKFAALLLLAILYLGFVLYGSGKEANASGAEKARKRLYLYGALVTFGCICPVTALILLKYQTAFYSYVWIWAAVPQTALIAWAATDFLCNLLKEKSLRNGMAALILLGILFLGGNPVSEWTVAQTTQIPALTGMPGQQQGTPAREILEQLSVYNAEKGNSREYSLWAPKEVMEAARAYSAEIHPVYGRSIWDASLGSYSYDTYETWQEDMYLWMSHLETTGETEYLRTDENTTTEAGGRKIDFAACLDSAGKAGIDYILLPEDLSEDVQKELQEAADGRLRSFGGYFLIVM</sequence>
<feature type="transmembrane region" description="Helical" evidence="1">
    <location>
        <begin position="82"/>
        <end position="102"/>
    </location>
</feature>
<protein>
    <submittedName>
        <fullName evidence="2">Uncharacterized protein</fullName>
    </submittedName>
</protein>
<gene>
    <name evidence="2" type="ORF">LKD75_09940</name>
</gene>
<keyword evidence="1" id="KW-1133">Transmembrane helix</keyword>
<keyword evidence="1" id="KW-0472">Membrane</keyword>
<evidence type="ECO:0000313" key="3">
    <source>
        <dbReference type="Proteomes" id="UP001197795"/>
    </source>
</evidence>
<feature type="transmembrane region" description="Helical" evidence="1">
    <location>
        <begin position="55"/>
        <end position="76"/>
    </location>
</feature>
<comment type="caution">
    <text evidence="2">The sequence shown here is derived from an EMBL/GenBank/DDBJ whole genome shotgun (WGS) entry which is preliminary data.</text>
</comment>
<evidence type="ECO:0000313" key="2">
    <source>
        <dbReference type="EMBL" id="MCC2119903.1"/>
    </source>
</evidence>
<organism evidence="2 3">
    <name type="scientific">Waltera acetigignens</name>
    <dbReference type="NCBI Taxonomy" id="2981769"/>
    <lineage>
        <taxon>Bacteria</taxon>
        <taxon>Bacillati</taxon>
        <taxon>Bacillota</taxon>
        <taxon>Clostridia</taxon>
        <taxon>Lachnospirales</taxon>
        <taxon>Lachnospiraceae</taxon>
        <taxon>Waltera</taxon>
    </lineage>
</organism>
<feature type="transmembrane region" description="Helical" evidence="1">
    <location>
        <begin position="20"/>
        <end position="39"/>
    </location>
</feature>
<keyword evidence="1" id="KW-0812">Transmembrane</keyword>
<accession>A0AAE3A2E9</accession>
<proteinExistence type="predicted"/>
<keyword evidence="3" id="KW-1185">Reference proteome</keyword>
<feature type="transmembrane region" description="Helical" evidence="1">
    <location>
        <begin position="114"/>
        <end position="132"/>
    </location>
</feature>
<dbReference type="AlphaFoldDB" id="A0AAE3A2E9"/>
<dbReference type="EMBL" id="JAJEPV010000022">
    <property type="protein sequence ID" value="MCC2119903.1"/>
    <property type="molecule type" value="Genomic_DNA"/>
</dbReference>
<name>A0AAE3A2E9_9FIRM</name>
<dbReference type="Proteomes" id="UP001197795">
    <property type="component" value="Unassembled WGS sequence"/>
</dbReference>
<dbReference type="RefSeq" id="WP_118539956.1">
    <property type="nucleotide sequence ID" value="NZ_JAJEPV010000022.1"/>
</dbReference>
<reference evidence="2 3" key="1">
    <citation type="submission" date="2021-10" db="EMBL/GenBank/DDBJ databases">
        <title>Anaerobic single-cell dispensing facilitates the cultivation of human gut bacteria.</title>
        <authorList>
            <person name="Afrizal A."/>
        </authorList>
    </citation>
    <scope>NUCLEOTIDE SEQUENCE [LARGE SCALE GENOMIC DNA]</scope>
    <source>
        <strain evidence="2 3">CLA-AA-H273</strain>
    </source>
</reference>
<evidence type="ECO:0000256" key="1">
    <source>
        <dbReference type="SAM" id="Phobius"/>
    </source>
</evidence>